<name>A0ABT0PR87_9FLAO</name>
<dbReference type="InterPro" id="IPR011519">
    <property type="entry name" value="UnbV_ASPIC"/>
</dbReference>
<evidence type="ECO:0000259" key="2">
    <source>
        <dbReference type="Pfam" id="PF07593"/>
    </source>
</evidence>
<dbReference type="Gene3D" id="2.130.10.130">
    <property type="entry name" value="Integrin alpha, N-terminal"/>
    <property type="match status" value="3"/>
</dbReference>
<dbReference type="Pfam" id="PF13517">
    <property type="entry name" value="FG-GAP_3"/>
    <property type="match status" value="4"/>
</dbReference>
<evidence type="ECO:0000313" key="3">
    <source>
        <dbReference type="EMBL" id="MCL6273905.1"/>
    </source>
</evidence>
<dbReference type="InterPro" id="IPR013517">
    <property type="entry name" value="FG-GAP"/>
</dbReference>
<evidence type="ECO:0000256" key="1">
    <source>
        <dbReference type="ARBA" id="ARBA00022729"/>
    </source>
</evidence>
<dbReference type="InterPro" id="IPR028994">
    <property type="entry name" value="Integrin_alpha_N"/>
</dbReference>
<dbReference type="EMBL" id="JAMFMA010000002">
    <property type="protein sequence ID" value="MCL6273905.1"/>
    <property type="molecule type" value="Genomic_DNA"/>
</dbReference>
<dbReference type="PANTHER" id="PTHR16026">
    <property type="entry name" value="CARTILAGE ACIDIC PROTEIN 1"/>
    <property type="match status" value="1"/>
</dbReference>
<dbReference type="PANTHER" id="PTHR16026:SF0">
    <property type="entry name" value="CARTILAGE ACIDIC PROTEIN 1"/>
    <property type="match status" value="1"/>
</dbReference>
<proteinExistence type="predicted"/>
<comment type="caution">
    <text evidence="3">The sequence shown here is derived from an EMBL/GenBank/DDBJ whole genome shotgun (WGS) entry which is preliminary data.</text>
</comment>
<dbReference type="Pfam" id="PF07593">
    <property type="entry name" value="UnbV_ASPIC"/>
    <property type="match status" value="1"/>
</dbReference>
<protein>
    <submittedName>
        <fullName evidence="3">VCBS repeat-containing protein</fullName>
    </submittedName>
</protein>
<dbReference type="PROSITE" id="PS51257">
    <property type="entry name" value="PROKAR_LIPOPROTEIN"/>
    <property type="match status" value="1"/>
</dbReference>
<sequence>MTKSWLYILLLCISATSCDNGKTTLFKKIPSSKTNIQFANTLNVKPELNILNYLYYYNGGGVASADFNNDGLIDLYFTGNQVADELYLNKGDFQFENITAVAGIDNPDGWTTGVTSIDINNDGLLDIYVCKVGQYQNLSGHNLLYVNQGVNTDGMPSFKEEAAKYNLDFSGFSTHAAFFDYDLDGDLDLYLMNHSVYPNRAYGRGSQRKNVDPYSGDRIYENNGATFDDVSESTGIFQGKSGYGLGLSISDLNNDGFPDIYVGNDFFENDYLYINQKDGTFKEIISNDNNRLGHTTHFSMGNDVADINNDGLTDIISLDMLPENLQTYKTSGLEYSYPIYQQYLKNGYAPQYMQNTLHLNLNNGNFAEIGSLSGIAATEWSWGTLLADFDNDGLKDVFISNGIKGATNDMDFINFISNEGIQKRLSQGMLESDMPLIDEIPVKKIPNYIYKNTDGTSFVDKTASWIGNVSSFSNGSIYADLDNDGDLDIVVNNVDEQAFIMENTSTSGNHLSLTINAGPKNKFGIGTKVTAYTPTKTITQENYISKGYLSAVDPSIHLGLGTDSIIDSLQIIWPDGKYQMLYDLKASASLALKKDATKLKKYHYTTQEKEHVFVRLDSLVDFQHSETASLDFDREPLIPFANSNQGPDITVFDVNKDGLEDFFISGAKRQSSVLYIQETDGSFTTRQPELFDQDKVNEDVTHTVFNANDDAYPDLLVGSGGNEFLSGKPIQPRIYLNRNGQMEIDTLLLPKLEVNASKVMAVDFDNDNVQEILLLSDQVPSQYGKTPRQYLLKRNSQGKFIDATEQTIPELVELGNIKDALSVDIDNNGFMDLIVAGHWMPIAVFLNDGQTLTLQKNNGLENTHGWWNTIQMDDLDGDGDLDLIAGNWGLNSKLKATANHPINLYLNDFDDNGSMEPVVTHFHKNTETPFASKDELVKQMPFLNKKYLSYATFAKASITELFGSEKLNSATTKHVYELASCYFINEGNDTFTKYLLPNLVQSSAVFEIDLEDLDNDNVKELIFLGNNYEISTQLGRLDAFHGLILHRTANGVYEVMKNTGFDVSGATRSMKKITIDDKEVFIVGRNNAAPKFLVKRQQ</sequence>
<keyword evidence="1" id="KW-0732">Signal</keyword>
<dbReference type="SUPFAM" id="SSF69318">
    <property type="entry name" value="Integrin alpha N-terminal domain"/>
    <property type="match status" value="2"/>
</dbReference>
<feature type="domain" description="ASPIC/UnbV" evidence="2">
    <location>
        <begin position="524"/>
        <end position="589"/>
    </location>
</feature>
<evidence type="ECO:0000313" key="4">
    <source>
        <dbReference type="Proteomes" id="UP001203607"/>
    </source>
</evidence>
<gene>
    <name evidence="3" type="ORF">M3P19_07790</name>
</gene>
<keyword evidence="4" id="KW-1185">Reference proteome</keyword>
<reference evidence="3 4" key="1">
    <citation type="submission" date="2022-05" db="EMBL/GenBank/DDBJ databases">
        <authorList>
            <person name="Park J.-S."/>
        </authorList>
    </citation>
    <scope>NUCLEOTIDE SEQUENCE [LARGE SCALE GENOMIC DNA]</scope>
    <source>
        <strain evidence="3 4">2012CJ35-5</strain>
    </source>
</reference>
<organism evidence="3 4">
    <name type="scientific">Flagellimonas spongiicola</name>
    <dbReference type="NCBI Taxonomy" id="2942208"/>
    <lineage>
        <taxon>Bacteria</taxon>
        <taxon>Pseudomonadati</taxon>
        <taxon>Bacteroidota</taxon>
        <taxon>Flavobacteriia</taxon>
        <taxon>Flavobacteriales</taxon>
        <taxon>Flavobacteriaceae</taxon>
        <taxon>Flagellimonas</taxon>
    </lineage>
</organism>
<accession>A0ABT0PR87</accession>
<dbReference type="InterPro" id="IPR027039">
    <property type="entry name" value="Crtac1"/>
</dbReference>
<dbReference type="RefSeq" id="WP_249657098.1">
    <property type="nucleotide sequence ID" value="NZ_JAMFMA010000002.1"/>
</dbReference>
<dbReference type="Proteomes" id="UP001203607">
    <property type="component" value="Unassembled WGS sequence"/>
</dbReference>